<dbReference type="PANTHER" id="PTHR43656:SF2">
    <property type="entry name" value="BINDING OXIDOREDUCTASE, PUTATIVE (AFU_ORTHOLOGUE AFUA_2G08260)-RELATED"/>
    <property type="match status" value="1"/>
</dbReference>
<dbReference type="SUPFAM" id="SSF51395">
    <property type="entry name" value="FMN-linked oxidoreductases"/>
    <property type="match status" value="1"/>
</dbReference>
<evidence type="ECO:0000256" key="2">
    <source>
        <dbReference type="ARBA" id="ARBA00023002"/>
    </source>
</evidence>
<dbReference type="InterPro" id="IPR051799">
    <property type="entry name" value="NADH_flavin_oxidoreductase"/>
</dbReference>
<keyword evidence="5" id="KW-1185">Reference proteome</keyword>
<evidence type="ECO:0000259" key="3">
    <source>
        <dbReference type="Pfam" id="PF00724"/>
    </source>
</evidence>
<dbReference type="CDD" id="cd04735">
    <property type="entry name" value="OYE_like_4_FMN"/>
    <property type="match status" value="1"/>
</dbReference>
<dbReference type="PANTHER" id="PTHR43656">
    <property type="entry name" value="BINDING OXIDOREDUCTASE, PUTATIVE (AFU_ORTHOLOGUE AFUA_2G08260)-RELATED"/>
    <property type="match status" value="1"/>
</dbReference>
<dbReference type="InterPro" id="IPR013785">
    <property type="entry name" value="Aldolase_TIM"/>
</dbReference>
<evidence type="ECO:0000313" key="4">
    <source>
        <dbReference type="EMBL" id="NHN35253.1"/>
    </source>
</evidence>
<reference evidence="4" key="1">
    <citation type="submission" date="2020-03" db="EMBL/GenBank/DDBJ databases">
        <title>Draft sequencing of Paenibacilllus sp. S3N08.</title>
        <authorList>
            <person name="Kim D.-U."/>
        </authorList>
    </citation>
    <scope>NUCLEOTIDE SEQUENCE</scope>
    <source>
        <strain evidence="4">S3N08</strain>
    </source>
</reference>
<evidence type="ECO:0000313" key="5">
    <source>
        <dbReference type="Proteomes" id="UP001165962"/>
    </source>
</evidence>
<comment type="caution">
    <text evidence="4">The sequence shown here is derived from an EMBL/GenBank/DDBJ whole genome shotgun (WGS) entry which is preliminary data.</text>
</comment>
<dbReference type="Gene3D" id="3.20.20.70">
    <property type="entry name" value="Aldolase class I"/>
    <property type="match status" value="1"/>
</dbReference>
<evidence type="ECO:0000256" key="1">
    <source>
        <dbReference type="ARBA" id="ARBA00022630"/>
    </source>
</evidence>
<feature type="domain" description="NADH:flavin oxidoreductase/NADH oxidase N-terminal" evidence="3">
    <location>
        <begin position="9"/>
        <end position="337"/>
    </location>
</feature>
<gene>
    <name evidence="4" type="ORF">G9U52_36625</name>
</gene>
<accession>A0ABX0JI40</accession>
<dbReference type="Pfam" id="PF00724">
    <property type="entry name" value="Oxidored_FMN"/>
    <property type="match status" value="1"/>
</dbReference>
<dbReference type="InterPro" id="IPR001155">
    <property type="entry name" value="OxRdtase_FMN_N"/>
</dbReference>
<organism evidence="4 5">
    <name type="scientific">Paenibacillus agricola</name>
    <dbReference type="NCBI Taxonomy" id="2716264"/>
    <lineage>
        <taxon>Bacteria</taxon>
        <taxon>Bacillati</taxon>
        <taxon>Bacillota</taxon>
        <taxon>Bacilli</taxon>
        <taxon>Bacillales</taxon>
        <taxon>Paenibacillaceae</taxon>
        <taxon>Paenibacillus</taxon>
    </lineage>
</organism>
<sequence>MNPNYKPIVEPFTLPSGVQLKNRVLMAPMTNSSSLEDGGVSEQELAYYRERSGGAGGVITACSHVSPEGKAFINEIGVDDDSLIPGLKKLSGTIQEQGAKAILQIYHAGRMASPELMDGKQPVSASAVASERPGSVVPREMTEEKINDTIKAFGEATRRAIEAGFDGVEIHGANTYLIQQFFSPHSNRRSDQWGGTIEKRMAFPLAIIESVKKAVAEHAKVPFIVGYRVSPEESENPGITIEDTLQLVDVLAEQKLDYIHVSVRGFWDGSMRDETDTKSRVLLIQERVGNHVPIIGVGGLSSPEDVNKALDVGVPLLALAHAIIMEPKWVEKVINDQENEIRTTLPRTAQKDLVIPDALWNMLINVPGWFPVV</sequence>
<dbReference type="RefSeq" id="WP_166157740.1">
    <property type="nucleotide sequence ID" value="NZ_JAAOIW010000029.1"/>
</dbReference>
<keyword evidence="1" id="KW-0285">Flavoprotein</keyword>
<proteinExistence type="predicted"/>
<dbReference type="Proteomes" id="UP001165962">
    <property type="component" value="Unassembled WGS sequence"/>
</dbReference>
<dbReference type="EMBL" id="JAAOIW010000029">
    <property type="protein sequence ID" value="NHN35253.1"/>
    <property type="molecule type" value="Genomic_DNA"/>
</dbReference>
<keyword evidence="2" id="KW-0560">Oxidoreductase</keyword>
<protein>
    <submittedName>
        <fullName evidence="4">NADH-dependent flavin oxidoreductase</fullName>
    </submittedName>
</protein>
<name>A0ABX0JI40_9BACL</name>